<sequence>MVVLDKSSNTVIEEPFDNSNREGLLRMQREREVYEWFAQRCGHKGLLFYHRVFEPSIRLGK</sequence>
<evidence type="ECO:0000313" key="2">
    <source>
        <dbReference type="Proteomes" id="UP000078237"/>
    </source>
</evidence>
<gene>
    <name evidence="1" type="ORF">MMYC01_203966</name>
</gene>
<dbReference type="EMBL" id="LCTW02000092">
    <property type="protein sequence ID" value="KXX79273.1"/>
    <property type="molecule type" value="Genomic_DNA"/>
</dbReference>
<proteinExistence type="predicted"/>
<keyword evidence="2" id="KW-1185">Reference proteome</keyword>
<comment type="caution">
    <text evidence="1">The sequence shown here is derived from an EMBL/GenBank/DDBJ whole genome shotgun (WGS) entry which is preliminary data.</text>
</comment>
<dbReference type="Proteomes" id="UP000078237">
    <property type="component" value="Unassembled WGS sequence"/>
</dbReference>
<dbReference type="AlphaFoldDB" id="A0A175W6J0"/>
<evidence type="ECO:0000313" key="1">
    <source>
        <dbReference type="EMBL" id="KXX79273.1"/>
    </source>
</evidence>
<reference evidence="1 2" key="1">
    <citation type="journal article" date="2016" name="Genome Announc.">
        <title>Genome Sequence of Madurella mycetomatis mm55, Isolated from a Human Mycetoma Case in Sudan.</title>
        <authorList>
            <person name="Smit S."/>
            <person name="Derks M.F."/>
            <person name="Bervoets S."/>
            <person name="Fahal A."/>
            <person name="van Leeuwen W."/>
            <person name="van Belkum A."/>
            <person name="van de Sande W.W."/>
        </authorList>
    </citation>
    <scope>NUCLEOTIDE SEQUENCE [LARGE SCALE GENOMIC DNA]</scope>
    <source>
        <strain evidence="2">mm55</strain>
    </source>
</reference>
<protein>
    <submittedName>
        <fullName evidence="1">Uncharacterized protein</fullName>
    </submittedName>
</protein>
<organism evidence="1 2">
    <name type="scientific">Madurella mycetomatis</name>
    <dbReference type="NCBI Taxonomy" id="100816"/>
    <lineage>
        <taxon>Eukaryota</taxon>
        <taxon>Fungi</taxon>
        <taxon>Dikarya</taxon>
        <taxon>Ascomycota</taxon>
        <taxon>Pezizomycotina</taxon>
        <taxon>Sordariomycetes</taxon>
        <taxon>Sordariomycetidae</taxon>
        <taxon>Sordariales</taxon>
        <taxon>Sordariales incertae sedis</taxon>
        <taxon>Madurella</taxon>
    </lineage>
</organism>
<dbReference type="OrthoDB" id="4580498at2759"/>
<name>A0A175W6J0_9PEZI</name>
<dbReference type="STRING" id="100816.A0A175W6J0"/>
<dbReference type="VEuPathDB" id="FungiDB:MMYC01_203966"/>
<accession>A0A175W6J0</accession>